<dbReference type="Pfam" id="PF00348">
    <property type="entry name" value="polyprenyl_synt"/>
    <property type="match status" value="1"/>
</dbReference>
<dbReference type="InterPro" id="IPR008949">
    <property type="entry name" value="Isoprenoid_synthase_dom_sf"/>
</dbReference>
<reference evidence="8" key="1">
    <citation type="submission" date="2023-07" db="EMBL/GenBank/DDBJ databases">
        <title>30 novel species of actinomycetes from the DSMZ collection.</title>
        <authorList>
            <person name="Nouioui I."/>
        </authorList>
    </citation>
    <scope>NUCLEOTIDE SEQUENCE [LARGE SCALE GENOMIC DNA]</scope>
    <source>
        <strain evidence="8">DSM 44399</strain>
    </source>
</reference>
<keyword evidence="4" id="KW-0479">Metal-binding</keyword>
<dbReference type="SFLD" id="SFLDS00005">
    <property type="entry name" value="Isoprenoid_Synthase_Type_I"/>
    <property type="match status" value="1"/>
</dbReference>
<evidence type="ECO:0000313" key="7">
    <source>
        <dbReference type="EMBL" id="MDT0261335.1"/>
    </source>
</evidence>
<comment type="cofactor">
    <cofactor evidence="1">
        <name>Mg(2+)</name>
        <dbReference type="ChEBI" id="CHEBI:18420"/>
    </cofactor>
</comment>
<evidence type="ECO:0000256" key="4">
    <source>
        <dbReference type="ARBA" id="ARBA00022723"/>
    </source>
</evidence>
<dbReference type="EMBL" id="JAVREH010000007">
    <property type="protein sequence ID" value="MDT0261335.1"/>
    <property type="molecule type" value="Genomic_DNA"/>
</dbReference>
<gene>
    <name evidence="7" type="ORF">RM423_07995</name>
</gene>
<comment type="similarity">
    <text evidence="2 6">Belongs to the FPP/GGPP synthase family.</text>
</comment>
<evidence type="ECO:0000256" key="5">
    <source>
        <dbReference type="ARBA" id="ARBA00022842"/>
    </source>
</evidence>
<dbReference type="PANTHER" id="PTHR12001:SF85">
    <property type="entry name" value="SHORT CHAIN ISOPRENYL DIPHOSPHATE SYNTHASE"/>
    <property type="match status" value="1"/>
</dbReference>
<dbReference type="InterPro" id="IPR000092">
    <property type="entry name" value="Polyprenyl_synt"/>
</dbReference>
<accession>A0ABU2J8L9</accession>
<dbReference type="RefSeq" id="WP_311422491.1">
    <property type="nucleotide sequence ID" value="NZ_JAVREH010000007.1"/>
</dbReference>
<evidence type="ECO:0000256" key="2">
    <source>
        <dbReference type="ARBA" id="ARBA00006706"/>
    </source>
</evidence>
<evidence type="ECO:0000256" key="3">
    <source>
        <dbReference type="ARBA" id="ARBA00022679"/>
    </source>
</evidence>
<protein>
    <submittedName>
        <fullName evidence="7">Polyprenyl synthetase family protein</fullName>
    </submittedName>
</protein>
<dbReference type="PROSITE" id="PS00444">
    <property type="entry name" value="POLYPRENYL_SYNTHASE_2"/>
    <property type="match status" value="1"/>
</dbReference>
<dbReference type="InterPro" id="IPR033749">
    <property type="entry name" value="Polyprenyl_synt_CS"/>
</dbReference>
<dbReference type="Gene3D" id="1.10.600.10">
    <property type="entry name" value="Farnesyl Diphosphate Synthase"/>
    <property type="match status" value="1"/>
</dbReference>
<keyword evidence="5" id="KW-0460">Magnesium</keyword>
<sequence length="357" mass="37961">MRSALLIESVERELSRFLDRHRAVLTGVHSDLAMLADAARQAVLSGGKRLRPTFAYWGWRSVQPDGALGEEQLIRAAAGLELLQACALVHDDVLDSSDTRRGQPAAHVRFAGQHRDHGWPGPAEGFGDAAAILLGDLLLSWSEEMFRDAIAGLGADRAGAAGNHFDLMRTEVVAGQFLDVLAQSRGAFDPDEALRVIAFKTSKYTVERPLLIGATAAGGAERLLGSLSSYGQALGEAFQLRDDLLGVFGDPDLTGKPAGDDLREGKRTLLVALAAELADPAQLRVVDAGVGDPELTADGVRRLREVLVDTGARDRVERRIADRAAAAATAIDSETLVLPDAARALLGLAQAAAHRSF</sequence>
<dbReference type="PANTHER" id="PTHR12001">
    <property type="entry name" value="GERANYLGERANYL PYROPHOSPHATE SYNTHASE"/>
    <property type="match status" value="1"/>
</dbReference>
<evidence type="ECO:0000256" key="6">
    <source>
        <dbReference type="RuleBase" id="RU004466"/>
    </source>
</evidence>
<dbReference type="SUPFAM" id="SSF48576">
    <property type="entry name" value="Terpenoid synthases"/>
    <property type="match status" value="1"/>
</dbReference>
<name>A0ABU2J8L9_9ACTN</name>
<dbReference type="Proteomes" id="UP001183176">
    <property type="component" value="Unassembled WGS sequence"/>
</dbReference>
<evidence type="ECO:0000313" key="8">
    <source>
        <dbReference type="Proteomes" id="UP001183176"/>
    </source>
</evidence>
<evidence type="ECO:0000256" key="1">
    <source>
        <dbReference type="ARBA" id="ARBA00001946"/>
    </source>
</evidence>
<proteinExistence type="inferred from homology"/>
<keyword evidence="3 6" id="KW-0808">Transferase</keyword>
<dbReference type="PROSITE" id="PS00723">
    <property type="entry name" value="POLYPRENYL_SYNTHASE_1"/>
    <property type="match status" value="1"/>
</dbReference>
<comment type="caution">
    <text evidence="7">The sequence shown here is derived from an EMBL/GenBank/DDBJ whole genome shotgun (WGS) entry which is preliminary data.</text>
</comment>
<keyword evidence="8" id="KW-1185">Reference proteome</keyword>
<dbReference type="SFLD" id="SFLDG01017">
    <property type="entry name" value="Polyprenyl_Transferase_Like"/>
    <property type="match status" value="1"/>
</dbReference>
<organism evidence="7 8">
    <name type="scientific">Jatrophihabitans lederbergiae</name>
    <dbReference type="NCBI Taxonomy" id="3075547"/>
    <lineage>
        <taxon>Bacteria</taxon>
        <taxon>Bacillati</taxon>
        <taxon>Actinomycetota</taxon>
        <taxon>Actinomycetes</taxon>
        <taxon>Jatrophihabitantales</taxon>
        <taxon>Jatrophihabitantaceae</taxon>
        <taxon>Jatrophihabitans</taxon>
    </lineage>
</organism>
<dbReference type="CDD" id="cd00685">
    <property type="entry name" value="Trans_IPPS_HT"/>
    <property type="match status" value="1"/>
</dbReference>